<comment type="caution">
    <text evidence="7">The sequence shown here is derived from an EMBL/GenBank/DDBJ whole genome shotgun (WGS) entry which is preliminary data.</text>
</comment>
<dbReference type="AlphaFoldDB" id="A0A1V4IRF5"/>
<feature type="domain" description="RNA polymerase sigma factor 70 region 4 type 2" evidence="6">
    <location>
        <begin position="122"/>
        <end position="173"/>
    </location>
</feature>
<dbReference type="InterPro" id="IPR013325">
    <property type="entry name" value="RNA_pol_sigma_r2"/>
</dbReference>
<protein>
    <submittedName>
        <fullName evidence="7">RNA polymerase sigma factor SigX</fullName>
    </submittedName>
</protein>
<dbReference type="InterPro" id="IPR039425">
    <property type="entry name" value="RNA_pol_sigma-70-like"/>
</dbReference>
<dbReference type="CDD" id="cd06171">
    <property type="entry name" value="Sigma70_r4"/>
    <property type="match status" value="1"/>
</dbReference>
<dbReference type="NCBIfam" id="TIGR02937">
    <property type="entry name" value="sigma70-ECF"/>
    <property type="match status" value="1"/>
</dbReference>
<dbReference type="Proteomes" id="UP000190080">
    <property type="component" value="Unassembled WGS sequence"/>
</dbReference>
<dbReference type="SUPFAM" id="SSF88946">
    <property type="entry name" value="Sigma2 domain of RNA polymerase sigma factors"/>
    <property type="match status" value="1"/>
</dbReference>
<evidence type="ECO:0000256" key="1">
    <source>
        <dbReference type="ARBA" id="ARBA00010641"/>
    </source>
</evidence>
<name>A0A1V4IRF5_9CLOT</name>
<dbReference type="GO" id="GO:0003677">
    <property type="term" value="F:DNA binding"/>
    <property type="evidence" value="ECO:0007669"/>
    <property type="project" value="InterPro"/>
</dbReference>
<dbReference type="Pfam" id="PF04542">
    <property type="entry name" value="Sigma70_r2"/>
    <property type="match status" value="1"/>
</dbReference>
<keyword evidence="2" id="KW-0805">Transcription regulation</keyword>
<dbReference type="Pfam" id="PF08281">
    <property type="entry name" value="Sigma70_r4_2"/>
    <property type="match status" value="1"/>
</dbReference>
<dbReference type="InterPro" id="IPR013249">
    <property type="entry name" value="RNA_pol_sigma70_r4_t2"/>
</dbReference>
<gene>
    <name evidence="7" type="primary">sigX_2</name>
    <name evidence="7" type="ORF">CLORY_17380</name>
</gene>
<dbReference type="STRING" id="1450648.CLORY_17380"/>
<dbReference type="InterPro" id="IPR007627">
    <property type="entry name" value="RNA_pol_sigma70_r2"/>
</dbReference>
<dbReference type="InterPro" id="IPR014284">
    <property type="entry name" value="RNA_pol_sigma-70_dom"/>
</dbReference>
<dbReference type="OrthoDB" id="9784984at2"/>
<dbReference type="PANTHER" id="PTHR43133:SF57">
    <property type="entry name" value="RNA POLYMERASE SIGMA-70 FACTOR"/>
    <property type="match status" value="1"/>
</dbReference>
<reference evidence="7 8" key="1">
    <citation type="submission" date="2017-03" db="EMBL/GenBank/DDBJ databases">
        <title>Genome sequence of Clostridium oryzae DSM 28571.</title>
        <authorList>
            <person name="Poehlein A."/>
            <person name="Daniel R."/>
        </authorList>
    </citation>
    <scope>NUCLEOTIDE SEQUENCE [LARGE SCALE GENOMIC DNA]</scope>
    <source>
        <strain evidence="7 8">DSM 28571</strain>
    </source>
</reference>
<dbReference type="GO" id="GO:0006352">
    <property type="term" value="P:DNA-templated transcription initiation"/>
    <property type="evidence" value="ECO:0007669"/>
    <property type="project" value="InterPro"/>
</dbReference>
<evidence type="ECO:0000259" key="5">
    <source>
        <dbReference type="Pfam" id="PF04542"/>
    </source>
</evidence>
<dbReference type="InterPro" id="IPR036388">
    <property type="entry name" value="WH-like_DNA-bd_sf"/>
</dbReference>
<organism evidence="7 8">
    <name type="scientific">Clostridium oryzae</name>
    <dbReference type="NCBI Taxonomy" id="1450648"/>
    <lineage>
        <taxon>Bacteria</taxon>
        <taxon>Bacillati</taxon>
        <taxon>Bacillota</taxon>
        <taxon>Clostridia</taxon>
        <taxon>Eubacteriales</taxon>
        <taxon>Clostridiaceae</taxon>
        <taxon>Clostridium</taxon>
    </lineage>
</organism>
<dbReference type="Gene3D" id="1.10.1740.10">
    <property type="match status" value="1"/>
</dbReference>
<dbReference type="InterPro" id="IPR014298">
    <property type="entry name" value="BldN-like"/>
</dbReference>
<dbReference type="GO" id="GO:0016987">
    <property type="term" value="F:sigma factor activity"/>
    <property type="evidence" value="ECO:0007669"/>
    <property type="project" value="UniProtKB-KW"/>
</dbReference>
<dbReference type="NCBIfam" id="TIGR02952">
    <property type="entry name" value="Sig70_famx2"/>
    <property type="match status" value="1"/>
</dbReference>
<evidence type="ECO:0000313" key="7">
    <source>
        <dbReference type="EMBL" id="OPJ62608.1"/>
    </source>
</evidence>
<evidence type="ECO:0000313" key="8">
    <source>
        <dbReference type="Proteomes" id="UP000190080"/>
    </source>
</evidence>
<dbReference type="RefSeq" id="WP_079423328.1">
    <property type="nucleotide sequence ID" value="NZ_MZGV01000014.1"/>
</dbReference>
<keyword evidence="3" id="KW-0731">Sigma factor</keyword>
<evidence type="ECO:0000256" key="3">
    <source>
        <dbReference type="ARBA" id="ARBA00023082"/>
    </source>
</evidence>
<accession>A0A1V4IRF5</accession>
<evidence type="ECO:0000256" key="2">
    <source>
        <dbReference type="ARBA" id="ARBA00023015"/>
    </source>
</evidence>
<comment type="similarity">
    <text evidence="1">Belongs to the sigma-70 factor family. ECF subfamily.</text>
</comment>
<keyword evidence="8" id="KW-1185">Reference proteome</keyword>
<dbReference type="SUPFAM" id="SSF88659">
    <property type="entry name" value="Sigma3 and sigma4 domains of RNA polymerase sigma factors"/>
    <property type="match status" value="1"/>
</dbReference>
<keyword evidence="4" id="KW-0804">Transcription</keyword>
<evidence type="ECO:0000256" key="4">
    <source>
        <dbReference type="ARBA" id="ARBA00023163"/>
    </source>
</evidence>
<dbReference type="EMBL" id="MZGV01000014">
    <property type="protein sequence ID" value="OPJ62608.1"/>
    <property type="molecule type" value="Genomic_DNA"/>
</dbReference>
<dbReference type="Gene3D" id="1.10.10.10">
    <property type="entry name" value="Winged helix-like DNA-binding domain superfamily/Winged helix DNA-binding domain"/>
    <property type="match status" value="1"/>
</dbReference>
<sequence>MEHIDIHGYLNKSANREEMFTYIFENYSQRVYNYIYYRVNSHYTAEDLMSTVFEKIMLKIDSYSEKKASFEVWLFAIARNVLNDHFRSLKRHTFFSLDIIRDLISKQPGPEEKMIANEANNKLLNCLKSLSEEERHIIALKFGANLKNVEIAEVLGTSSNNVGVMLFRIIKKLKILMEKEGYMYE</sequence>
<evidence type="ECO:0000259" key="6">
    <source>
        <dbReference type="Pfam" id="PF08281"/>
    </source>
</evidence>
<dbReference type="InterPro" id="IPR013324">
    <property type="entry name" value="RNA_pol_sigma_r3/r4-like"/>
</dbReference>
<proteinExistence type="inferred from homology"/>
<feature type="domain" description="RNA polymerase sigma-70 region 2" evidence="5">
    <location>
        <begin position="24"/>
        <end position="91"/>
    </location>
</feature>
<dbReference type="PANTHER" id="PTHR43133">
    <property type="entry name" value="RNA POLYMERASE ECF-TYPE SIGMA FACTO"/>
    <property type="match status" value="1"/>
</dbReference>